<keyword evidence="2" id="KW-1185">Reference proteome</keyword>
<dbReference type="AlphaFoldDB" id="A0AAE3XLP3"/>
<organism evidence="1 2">
    <name type="scientific">Aureibacter tunicatorum</name>
    <dbReference type="NCBI Taxonomy" id="866807"/>
    <lineage>
        <taxon>Bacteria</taxon>
        <taxon>Pseudomonadati</taxon>
        <taxon>Bacteroidota</taxon>
        <taxon>Cytophagia</taxon>
        <taxon>Cytophagales</taxon>
        <taxon>Persicobacteraceae</taxon>
        <taxon>Aureibacter</taxon>
    </lineage>
</organism>
<evidence type="ECO:0000313" key="2">
    <source>
        <dbReference type="Proteomes" id="UP001185092"/>
    </source>
</evidence>
<protein>
    <submittedName>
        <fullName evidence="1">Hydroxymethylglutaryl-CoA reductase</fullName>
    </submittedName>
</protein>
<gene>
    <name evidence="1" type="ORF">HNQ88_001827</name>
</gene>
<reference evidence="1" key="1">
    <citation type="submission" date="2023-07" db="EMBL/GenBank/DDBJ databases">
        <title>Genomic Encyclopedia of Type Strains, Phase IV (KMG-IV): sequencing the most valuable type-strain genomes for metagenomic binning, comparative biology and taxonomic classification.</title>
        <authorList>
            <person name="Goeker M."/>
        </authorList>
    </citation>
    <scope>NUCLEOTIDE SEQUENCE</scope>
    <source>
        <strain evidence="1">DSM 26174</strain>
    </source>
</reference>
<evidence type="ECO:0000313" key="1">
    <source>
        <dbReference type="EMBL" id="MDR6238790.1"/>
    </source>
</evidence>
<sequence length="70" mass="8255">MKAFTKLEDARNYITESFLEKEETLMISDEINDAMGMNMAIITDEILKKGYMPNGFEQKDGYRVYKYQKD</sequence>
<comment type="caution">
    <text evidence="1">The sequence shown here is derived from an EMBL/GenBank/DDBJ whole genome shotgun (WGS) entry which is preliminary data.</text>
</comment>
<accession>A0AAE3XLP3</accession>
<dbReference type="Proteomes" id="UP001185092">
    <property type="component" value="Unassembled WGS sequence"/>
</dbReference>
<dbReference type="RefSeq" id="WP_309938296.1">
    <property type="nucleotide sequence ID" value="NZ_AP025305.1"/>
</dbReference>
<name>A0AAE3XLP3_9BACT</name>
<proteinExistence type="predicted"/>
<dbReference type="EMBL" id="JAVDQD010000002">
    <property type="protein sequence ID" value="MDR6238790.1"/>
    <property type="molecule type" value="Genomic_DNA"/>
</dbReference>